<dbReference type="SMART" id="SM00304">
    <property type="entry name" value="HAMP"/>
    <property type="match status" value="1"/>
</dbReference>
<evidence type="ECO:0000313" key="6">
    <source>
        <dbReference type="EMBL" id="MFB5759789.1"/>
    </source>
</evidence>
<dbReference type="RefSeq" id="WP_375519041.1">
    <property type="nucleotide sequence ID" value="NZ_JBHIRY010000003.1"/>
</dbReference>
<dbReference type="PANTHER" id="PTHR32089">
    <property type="entry name" value="METHYL-ACCEPTING CHEMOTAXIS PROTEIN MCPB"/>
    <property type="match status" value="1"/>
</dbReference>
<keyword evidence="2" id="KW-1003">Cell membrane</keyword>
<feature type="transmembrane region" description="Helical" evidence="4">
    <location>
        <begin position="20"/>
        <end position="38"/>
    </location>
</feature>
<dbReference type="CDD" id="cd06225">
    <property type="entry name" value="HAMP"/>
    <property type="match status" value="1"/>
</dbReference>
<dbReference type="Pfam" id="PF00672">
    <property type="entry name" value="HAMP"/>
    <property type="match status" value="1"/>
</dbReference>
<evidence type="ECO:0000256" key="4">
    <source>
        <dbReference type="SAM" id="Phobius"/>
    </source>
</evidence>
<gene>
    <name evidence="6" type="ORF">ACE5LO_05225</name>
</gene>
<keyword evidence="4" id="KW-0812">Transmembrane</keyword>
<dbReference type="Proteomes" id="UP001580430">
    <property type="component" value="Unassembled WGS sequence"/>
</dbReference>
<dbReference type="PROSITE" id="PS50885">
    <property type="entry name" value="HAMP"/>
    <property type="match status" value="1"/>
</dbReference>
<proteinExistence type="predicted"/>
<keyword evidence="4" id="KW-1133">Transmembrane helix</keyword>
<sequence length="493" mass="54633">MDVLLNWRTLSFFHKNLLLSFMNITLIGTALICSSYFNQRSILTDQLRNQIERTTAEWYAGLDSGLVRIAMKEQSYNGPAQTKLRTYLDAVSGHNPNIEYAYIFGTELGGKNRLGTSIVAMPTPLKQEMKQKWKLDVGDMYQQPTEVAQALGKMLDTGKPVFTDIYQDSFGEFTTIIYPIMDETNKKFAYFAVDADASVIRDGLERLVVHNLLILAGFLIICLLLQYLVVKGTLAPVKALINGIEEVSRGRLDIRIQTGKDDLGQVNERFNHMISRMNDIMAKVKQTTDEVSESSKELLAICEQNGSNANVINRNVNEIAGNIGVQAKATADSALAMSDMANVLQTATEYSSKLARETELLRQRSDEGMEIVHRLTGSSHSAGDTSQMVKMASDVFMNMQQAIAQVTEQVQYMCAATVETSAGIQEMKTASDHLSAMISKTAASSGEISRTVKDQWASIETITASSNKLSIMAEELQELTSYFMVAEEQPPKT</sequence>
<protein>
    <submittedName>
        <fullName evidence="6">Methyl-accepting chemotaxis protein</fullName>
    </submittedName>
</protein>
<comment type="subcellular location">
    <subcellularLocation>
        <location evidence="1">Cell membrane</location>
    </subcellularLocation>
</comment>
<accession>A0ABV5BWX7</accession>
<dbReference type="EMBL" id="JBHIRY010000003">
    <property type="protein sequence ID" value="MFB5759789.1"/>
    <property type="molecule type" value="Genomic_DNA"/>
</dbReference>
<name>A0ABV5BWX7_9BACL</name>
<reference evidence="6 7" key="1">
    <citation type="submission" date="2024-09" db="EMBL/GenBank/DDBJ databases">
        <title>Paenibacillus zeirhizospherea sp. nov., isolated from surface of the maize (Zea mays) roots in a horticulture field, Hungary.</title>
        <authorList>
            <person name="Marton D."/>
            <person name="Farkas M."/>
            <person name="Bedics A."/>
            <person name="Toth E."/>
            <person name="Tancsics A."/>
            <person name="Boka K."/>
            <person name="Marati G."/>
            <person name="Kriszt B."/>
            <person name="Cserhati M."/>
        </authorList>
    </citation>
    <scope>NUCLEOTIDE SEQUENCE [LARGE SCALE GENOMIC DNA]</scope>
    <source>
        <strain evidence="6 7">JCM 18446</strain>
    </source>
</reference>
<dbReference type="Gene3D" id="6.10.340.10">
    <property type="match status" value="1"/>
</dbReference>
<keyword evidence="7" id="KW-1185">Reference proteome</keyword>
<evidence type="ECO:0000256" key="2">
    <source>
        <dbReference type="ARBA" id="ARBA00022475"/>
    </source>
</evidence>
<keyword evidence="3 4" id="KW-0472">Membrane</keyword>
<evidence type="ECO:0000259" key="5">
    <source>
        <dbReference type="PROSITE" id="PS50885"/>
    </source>
</evidence>
<evidence type="ECO:0000256" key="3">
    <source>
        <dbReference type="ARBA" id="ARBA00023136"/>
    </source>
</evidence>
<evidence type="ECO:0000256" key="1">
    <source>
        <dbReference type="ARBA" id="ARBA00004236"/>
    </source>
</evidence>
<feature type="domain" description="HAMP" evidence="5">
    <location>
        <begin position="231"/>
        <end position="282"/>
    </location>
</feature>
<dbReference type="InterPro" id="IPR003660">
    <property type="entry name" value="HAMP_dom"/>
</dbReference>
<evidence type="ECO:0000313" key="7">
    <source>
        <dbReference type="Proteomes" id="UP001580430"/>
    </source>
</evidence>
<feature type="transmembrane region" description="Helical" evidence="4">
    <location>
        <begin position="207"/>
        <end position="229"/>
    </location>
</feature>
<organism evidence="6 7">
    <name type="scientific">Paenibacillus medicaginis</name>
    <dbReference type="NCBI Taxonomy" id="1470560"/>
    <lineage>
        <taxon>Bacteria</taxon>
        <taxon>Bacillati</taxon>
        <taxon>Bacillota</taxon>
        <taxon>Bacilli</taxon>
        <taxon>Bacillales</taxon>
        <taxon>Paenibacillaceae</taxon>
        <taxon>Paenibacillus</taxon>
    </lineage>
</organism>
<dbReference type="SUPFAM" id="SSF58104">
    <property type="entry name" value="Methyl-accepting chemotaxis protein (MCP) signaling domain"/>
    <property type="match status" value="1"/>
</dbReference>
<dbReference type="PANTHER" id="PTHR32089:SF112">
    <property type="entry name" value="LYSOZYME-LIKE PROTEIN-RELATED"/>
    <property type="match status" value="1"/>
</dbReference>
<dbReference type="Gene3D" id="1.10.287.950">
    <property type="entry name" value="Methyl-accepting chemotaxis protein"/>
    <property type="match status" value="1"/>
</dbReference>
<comment type="caution">
    <text evidence="6">The sequence shown here is derived from an EMBL/GenBank/DDBJ whole genome shotgun (WGS) entry which is preliminary data.</text>
</comment>